<dbReference type="InterPro" id="IPR002068">
    <property type="entry name" value="A-crystallin/Hsp20_dom"/>
</dbReference>
<dbReference type="CDD" id="cd06464">
    <property type="entry name" value="ACD_sHsps-like"/>
    <property type="match status" value="1"/>
</dbReference>
<dbReference type="SUPFAM" id="SSF49764">
    <property type="entry name" value="HSP20-like chaperones"/>
    <property type="match status" value="1"/>
</dbReference>
<dbReference type="Gene3D" id="2.60.40.790">
    <property type="match status" value="1"/>
</dbReference>
<protein>
    <recommendedName>
        <fullName evidence="4">SHSP domain-containing protein</fullName>
    </recommendedName>
</protein>
<dbReference type="Pfam" id="PF00011">
    <property type="entry name" value="HSP20"/>
    <property type="match status" value="1"/>
</dbReference>
<dbReference type="Proteomes" id="UP001049176">
    <property type="component" value="Chromosome 3"/>
</dbReference>
<evidence type="ECO:0000256" key="1">
    <source>
        <dbReference type="PROSITE-ProRule" id="PRU00285"/>
    </source>
</evidence>
<comment type="caution">
    <text evidence="5">The sequence shown here is derived from an EMBL/GenBank/DDBJ whole genome shotgun (WGS) entry which is preliminary data.</text>
</comment>
<dbReference type="RefSeq" id="XP_043012368.1">
    <property type="nucleotide sequence ID" value="XM_043151274.1"/>
</dbReference>
<dbReference type="PROSITE" id="PS01031">
    <property type="entry name" value="SHSP"/>
    <property type="match status" value="1"/>
</dbReference>
<gene>
    <name evidence="5" type="ORF">E1B28_006585</name>
</gene>
<dbReference type="GeneID" id="66075661"/>
<evidence type="ECO:0000256" key="3">
    <source>
        <dbReference type="SAM" id="MobiDB-lite"/>
    </source>
</evidence>
<dbReference type="AlphaFoldDB" id="A0A9P7UWF8"/>
<proteinExistence type="inferred from homology"/>
<dbReference type="InterPro" id="IPR008978">
    <property type="entry name" value="HSP20-like_chaperone"/>
</dbReference>
<accession>A0A9P7UWF8</accession>
<evidence type="ECO:0000259" key="4">
    <source>
        <dbReference type="PROSITE" id="PS01031"/>
    </source>
</evidence>
<sequence length="235" mass="26019">MSPIPCSKIVATTHHNLSVGQRPLTDAEERVVLALAKRVLHTRQLKVKADLERRKKLAPPSSTAPLWMPRVDIFDDPSCKDIIATFELPGVSVQEMNVDIKDGKLVVEGTRQMKVKPVNSQYPGWVYPDTPDLTAPLSEDNMQVDSSINEAAPRIIIAELRYGKFRRDNIQLPDGVQKTDVTASLQNGMLKVIWPRHPQAKRVTKSGGDEPLTIKSEDASHLRVGGKNGNTGPHK</sequence>
<evidence type="ECO:0000256" key="2">
    <source>
        <dbReference type="RuleBase" id="RU003616"/>
    </source>
</evidence>
<dbReference type="KEGG" id="more:E1B28_006585"/>
<evidence type="ECO:0000313" key="6">
    <source>
        <dbReference type="Proteomes" id="UP001049176"/>
    </source>
</evidence>
<name>A0A9P7UWF8_9AGAR</name>
<organism evidence="5 6">
    <name type="scientific">Marasmius oreades</name>
    <name type="common">fairy-ring Marasmius</name>
    <dbReference type="NCBI Taxonomy" id="181124"/>
    <lineage>
        <taxon>Eukaryota</taxon>
        <taxon>Fungi</taxon>
        <taxon>Dikarya</taxon>
        <taxon>Basidiomycota</taxon>
        <taxon>Agaricomycotina</taxon>
        <taxon>Agaricomycetes</taxon>
        <taxon>Agaricomycetidae</taxon>
        <taxon>Agaricales</taxon>
        <taxon>Marasmiineae</taxon>
        <taxon>Marasmiaceae</taxon>
        <taxon>Marasmius</taxon>
    </lineage>
</organism>
<keyword evidence="6" id="KW-1185">Reference proteome</keyword>
<dbReference type="OrthoDB" id="1431247at2759"/>
<evidence type="ECO:0000313" key="5">
    <source>
        <dbReference type="EMBL" id="KAG7095898.1"/>
    </source>
</evidence>
<dbReference type="EMBL" id="CM032183">
    <property type="protein sequence ID" value="KAG7095898.1"/>
    <property type="molecule type" value="Genomic_DNA"/>
</dbReference>
<comment type="similarity">
    <text evidence="1 2">Belongs to the small heat shock protein (HSP20) family.</text>
</comment>
<feature type="region of interest" description="Disordered" evidence="3">
    <location>
        <begin position="199"/>
        <end position="235"/>
    </location>
</feature>
<reference evidence="5" key="1">
    <citation type="journal article" date="2021" name="Genome Biol. Evol.">
        <title>The assembled and annotated genome of the fairy-ring fungus Marasmius oreades.</title>
        <authorList>
            <person name="Hiltunen M."/>
            <person name="Ament-Velasquez S.L."/>
            <person name="Johannesson H."/>
        </authorList>
    </citation>
    <scope>NUCLEOTIDE SEQUENCE</scope>
    <source>
        <strain evidence="5">03SP1</strain>
    </source>
</reference>
<feature type="domain" description="SHSP" evidence="4">
    <location>
        <begin position="62"/>
        <end position="217"/>
    </location>
</feature>